<accession>A0ACB8QU20</accession>
<protein>
    <submittedName>
        <fullName evidence="1">Heterokaryon incompatibility protein Het-C-domain-containing protein</fullName>
    </submittedName>
</protein>
<organism evidence="1 2">
    <name type="scientific">Vararia minispora EC-137</name>
    <dbReference type="NCBI Taxonomy" id="1314806"/>
    <lineage>
        <taxon>Eukaryota</taxon>
        <taxon>Fungi</taxon>
        <taxon>Dikarya</taxon>
        <taxon>Basidiomycota</taxon>
        <taxon>Agaricomycotina</taxon>
        <taxon>Agaricomycetes</taxon>
        <taxon>Russulales</taxon>
        <taxon>Lachnocladiaceae</taxon>
        <taxon>Vararia</taxon>
    </lineage>
</organism>
<reference evidence="1" key="2">
    <citation type="journal article" date="2022" name="New Phytol.">
        <title>Evolutionary transition to the ectomycorrhizal habit in the genomes of a hyperdiverse lineage of mushroom-forming fungi.</title>
        <authorList>
            <person name="Looney B."/>
            <person name="Miyauchi S."/>
            <person name="Morin E."/>
            <person name="Drula E."/>
            <person name="Courty P.E."/>
            <person name="Kohler A."/>
            <person name="Kuo A."/>
            <person name="LaButti K."/>
            <person name="Pangilinan J."/>
            <person name="Lipzen A."/>
            <person name="Riley R."/>
            <person name="Andreopoulos W."/>
            <person name="He G."/>
            <person name="Johnson J."/>
            <person name="Nolan M."/>
            <person name="Tritt A."/>
            <person name="Barry K.W."/>
            <person name="Grigoriev I.V."/>
            <person name="Nagy L.G."/>
            <person name="Hibbett D."/>
            <person name="Henrissat B."/>
            <person name="Matheny P.B."/>
            <person name="Labbe J."/>
            <person name="Martin F.M."/>
        </authorList>
    </citation>
    <scope>NUCLEOTIDE SEQUENCE</scope>
    <source>
        <strain evidence="1">EC-137</strain>
    </source>
</reference>
<name>A0ACB8QU20_9AGAM</name>
<dbReference type="Proteomes" id="UP000814128">
    <property type="component" value="Unassembled WGS sequence"/>
</dbReference>
<keyword evidence="2" id="KW-1185">Reference proteome</keyword>
<evidence type="ECO:0000313" key="1">
    <source>
        <dbReference type="EMBL" id="KAI0035105.1"/>
    </source>
</evidence>
<gene>
    <name evidence="1" type="ORF">K488DRAFT_68618</name>
</gene>
<comment type="caution">
    <text evidence="1">The sequence shown here is derived from an EMBL/GenBank/DDBJ whole genome shotgun (WGS) entry which is preliminary data.</text>
</comment>
<evidence type="ECO:0000313" key="2">
    <source>
        <dbReference type="Proteomes" id="UP000814128"/>
    </source>
</evidence>
<reference evidence="1" key="1">
    <citation type="submission" date="2021-02" db="EMBL/GenBank/DDBJ databases">
        <authorList>
            <consortium name="DOE Joint Genome Institute"/>
            <person name="Ahrendt S."/>
            <person name="Looney B.P."/>
            <person name="Miyauchi S."/>
            <person name="Morin E."/>
            <person name="Drula E."/>
            <person name="Courty P.E."/>
            <person name="Chicoki N."/>
            <person name="Fauchery L."/>
            <person name="Kohler A."/>
            <person name="Kuo A."/>
            <person name="Labutti K."/>
            <person name="Pangilinan J."/>
            <person name="Lipzen A."/>
            <person name="Riley R."/>
            <person name="Andreopoulos W."/>
            <person name="He G."/>
            <person name="Johnson J."/>
            <person name="Barry K.W."/>
            <person name="Grigoriev I.V."/>
            <person name="Nagy L."/>
            <person name="Hibbett D."/>
            <person name="Henrissat B."/>
            <person name="Matheny P.B."/>
            <person name="Labbe J."/>
            <person name="Martin F."/>
        </authorList>
    </citation>
    <scope>NUCLEOTIDE SEQUENCE</scope>
    <source>
        <strain evidence="1">EC-137</strain>
    </source>
</reference>
<proteinExistence type="predicted"/>
<sequence length="719" mass="80431">MSSRARPRDSDVDSEAPERSRHRVYWQNYMATEDRSWDSSTAHIRRTLRASIEYGRRSGGREDEDLWEAYRLLGTVLHTLEDLLAHSNWCFVTSAMKLSLTHPTAKPPLSFGSADFMHSMMGEATDHISQSSVTDLSQKMNEAKNSDSESLISNFRGVFNKLPIGGGDGKMNEAEELKSQSEAYDFNPDNVAPPEVRQKLLQLLRWRDDLMRDILEKIEMIPGLSDLIDTFADTLNAYVFSVLAPWLAPILSHVTKVLGEGSKAVIDTADQYEVFNDPRASGPSHSLLSKYFLLRGMEPHIGHFWTIEVMQKSGLWGHPATEVVLRGSPRLTLEQDHFGLILNEPAGVIAKQVVRYTVNNVVQAWQEESEDPDRVIGTILEAFHRPYYSTGRSQIQCVMFETMERWINDLSDEERETTLRNLMKSMDGTVAHTLNSRATAGDSRTPAETTAENRSDATMTTQAAAGTADGNRSRNPTATTEDRTELVRNPMEVVEKMIVRKRQSYDGGYGGGHEEYGRRRNEDTFGDRGNESYGSRHDENPYGSRRDEDAYGAVHRQGYGEEDDGNGCRKEEDSYGGPRGEDAYGSRRGEDLLDGPARGGYRPPYGRSPGREYGHREESEGYSGGGYERNEGDFGAGYDRPPPPGRGGFGEEDEGDGAGGYSRGRYDGGDLERRGYGENEETFGVERLALGEDEEGGRYERRRGYRSGEYGGGGYEPNY</sequence>
<dbReference type="EMBL" id="MU273489">
    <property type="protein sequence ID" value="KAI0035105.1"/>
    <property type="molecule type" value="Genomic_DNA"/>
</dbReference>